<proteinExistence type="predicted"/>
<evidence type="ECO:0000313" key="2">
    <source>
        <dbReference type="EMBL" id="KAK9693712.1"/>
    </source>
</evidence>
<feature type="transmembrane region" description="Helical" evidence="1">
    <location>
        <begin position="179"/>
        <end position="197"/>
    </location>
</feature>
<name>A0ABR2VQD0_9FUNG</name>
<dbReference type="Proteomes" id="UP001479436">
    <property type="component" value="Unassembled WGS sequence"/>
</dbReference>
<organism evidence="2 3">
    <name type="scientific">Basidiobolus ranarum</name>
    <dbReference type="NCBI Taxonomy" id="34480"/>
    <lineage>
        <taxon>Eukaryota</taxon>
        <taxon>Fungi</taxon>
        <taxon>Fungi incertae sedis</taxon>
        <taxon>Zoopagomycota</taxon>
        <taxon>Entomophthoromycotina</taxon>
        <taxon>Basidiobolomycetes</taxon>
        <taxon>Basidiobolales</taxon>
        <taxon>Basidiobolaceae</taxon>
        <taxon>Basidiobolus</taxon>
    </lineage>
</organism>
<comment type="caution">
    <text evidence="2">The sequence shown here is derived from an EMBL/GenBank/DDBJ whole genome shotgun (WGS) entry which is preliminary data.</text>
</comment>
<dbReference type="PANTHER" id="PTHR12242">
    <property type="entry name" value="OS02G0130600 PROTEIN-RELATED"/>
    <property type="match status" value="1"/>
</dbReference>
<evidence type="ECO:0000256" key="1">
    <source>
        <dbReference type="SAM" id="Phobius"/>
    </source>
</evidence>
<dbReference type="EMBL" id="JASJQH010008291">
    <property type="protein sequence ID" value="KAK9693712.1"/>
    <property type="molecule type" value="Genomic_DNA"/>
</dbReference>
<gene>
    <name evidence="2" type="ORF">K7432_013764</name>
</gene>
<feature type="transmembrane region" description="Helical" evidence="1">
    <location>
        <begin position="62"/>
        <end position="83"/>
    </location>
</feature>
<protein>
    <submittedName>
        <fullName evidence="2">Uncharacterized protein</fullName>
    </submittedName>
</protein>
<dbReference type="PANTHER" id="PTHR12242:SF1">
    <property type="entry name" value="MYND-TYPE DOMAIN-CONTAINING PROTEIN"/>
    <property type="match status" value="1"/>
</dbReference>
<sequence length="271" mass="31845">MDYQRRRMPLSTWLGLSDLDLSIPVTSNFVPSYVLIFTRTISLIYTLTVAITNFVINIDNVWEGFFVYFTDLSFLGLVAYFMVSTYHSLRYYNGSIQFLHSSWIARSKFLRFVYWLLYETIVVFHVVVPIVYWTLIFTPSNRSTLLLWVNGSIHGSDFFFMIIEVVLGRWTLTWKHLPFVLLFPVLYMCMAFLNYAINDYFVYGFLNWYARKSGYVALIYLGVALFFVAVFVAMLYVHRLRDRIGVKRRPELAEREGLSSNPLQMIQVNSA</sequence>
<evidence type="ECO:0000313" key="3">
    <source>
        <dbReference type="Proteomes" id="UP001479436"/>
    </source>
</evidence>
<reference evidence="2 3" key="1">
    <citation type="submission" date="2023-04" db="EMBL/GenBank/DDBJ databases">
        <title>Genome of Basidiobolus ranarum AG-B5.</title>
        <authorList>
            <person name="Stajich J.E."/>
            <person name="Carter-House D."/>
            <person name="Gryganskyi A."/>
        </authorList>
    </citation>
    <scope>NUCLEOTIDE SEQUENCE [LARGE SCALE GENOMIC DNA]</scope>
    <source>
        <strain evidence="2 3">AG-B5</strain>
    </source>
</reference>
<feature type="transmembrane region" description="Helical" evidence="1">
    <location>
        <begin position="112"/>
        <end position="133"/>
    </location>
</feature>
<keyword evidence="1" id="KW-1133">Transmembrane helix</keyword>
<feature type="transmembrane region" description="Helical" evidence="1">
    <location>
        <begin position="145"/>
        <end position="167"/>
    </location>
</feature>
<keyword evidence="3" id="KW-1185">Reference proteome</keyword>
<keyword evidence="1" id="KW-0472">Membrane</keyword>
<accession>A0ABR2VQD0</accession>
<feature type="transmembrane region" description="Helical" evidence="1">
    <location>
        <begin position="33"/>
        <end position="56"/>
    </location>
</feature>
<keyword evidence="1" id="KW-0812">Transmembrane</keyword>
<feature type="transmembrane region" description="Helical" evidence="1">
    <location>
        <begin position="217"/>
        <end position="237"/>
    </location>
</feature>